<reference evidence="3 4" key="1">
    <citation type="submission" date="2019-06" db="EMBL/GenBank/DDBJ databases">
        <authorList>
            <person name="Broberg M."/>
        </authorList>
    </citation>
    <scope>NUCLEOTIDE SEQUENCE [LARGE SCALE GENOMIC DNA]</scope>
</reference>
<feature type="chain" id="PRO_5046880297" description="F5/8 type C domain-containing protein" evidence="2">
    <location>
        <begin position="20"/>
        <end position="844"/>
    </location>
</feature>
<accession>A0ABY6UTK8</accession>
<dbReference type="EMBL" id="CABFNS010000893">
    <property type="protein sequence ID" value="VUC34748.1"/>
    <property type="molecule type" value="Genomic_DNA"/>
</dbReference>
<evidence type="ECO:0000256" key="2">
    <source>
        <dbReference type="SAM" id="SignalP"/>
    </source>
</evidence>
<evidence type="ECO:0000313" key="3">
    <source>
        <dbReference type="EMBL" id="VUC34748.1"/>
    </source>
</evidence>
<dbReference type="PANTHER" id="PTHR22925:SF3">
    <property type="entry name" value="GLYCOSYL HYDROLASE FAMILY PROTEIN 43"/>
    <property type="match status" value="1"/>
</dbReference>
<dbReference type="PANTHER" id="PTHR22925">
    <property type="entry name" value="GLYCOSYL HYDROLASE 43 FAMILY MEMBER"/>
    <property type="match status" value="1"/>
</dbReference>
<gene>
    <name evidence="3" type="ORF">CLO192961_LOCUS391428</name>
</gene>
<dbReference type="SUPFAM" id="SSF75005">
    <property type="entry name" value="Arabinanase/levansucrase/invertase"/>
    <property type="match status" value="2"/>
</dbReference>
<dbReference type="Proteomes" id="UP000766486">
    <property type="component" value="Unassembled WGS sequence"/>
</dbReference>
<dbReference type="InterPro" id="IPR008979">
    <property type="entry name" value="Galactose-bd-like_sf"/>
</dbReference>
<keyword evidence="2" id="KW-0732">Signal</keyword>
<dbReference type="Gene3D" id="2.115.10.20">
    <property type="entry name" value="Glycosyl hydrolase domain, family 43"/>
    <property type="match status" value="2"/>
</dbReference>
<proteinExistence type="predicted"/>
<dbReference type="InterPro" id="IPR023296">
    <property type="entry name" value="Glyco_hydro_beta-prop_sf"/>
</dbReference>
<dbReference type="Gene3D" id="2.60.120.260">
    <property type="entry name" value="Galactose-binding domain-like"/>
    <property type="match status" value="1"/>
</dbReference>
<evidence type="ECO:0000256" key="1">
    <source>
        <dbReference type="SAM" id="MobiDB-lite"/>
    </source>
</evidence>
<feature type="region of interest" description="Disordered" evidence="1">
    <location>
        <begin position="174"/>
        <end position="204"/>
    </location>
</feature>
<keyword evidence="4" id="KW-1185">Reference proteome</keyword>
<comment type="caution">
    <text evidence="3">The sequence shown here is derived from an EMBL/GenBank/DDBJ whole genome shotgun (WGS) entry which is preliminary data.</text>
</comment>
<name>A0ABY6UTK8_BIOOC</name>
<dbReference type="SUPFAM" id="SSF49785">
    <property type="entry name" value="Galactose-binding domain-like"/>
    <property type="match status" value="1"/>
</dbReference>
<feature type="signal peptide" evidence="2">
    <location>
        <begin position="1"/>
        <end position="19"/>
    </location>
</feature>
<organism evidence="3 4">
    <name type="scientific">Bionectria ochroleuca</name>
    <name type="common">Gliocladium roseum</name>
    <dbReference type="NCBI Taxonomy" id="29856"/>
    <lineage>
        <taxon>Eukaryota</taxon>
        <taxon>Fungi</taxon>
        <taxon>Dikarya</taxon>
        <taxon>Ascomycota</taxon>
        <taxon>Pezizomycotina</taxon>
        <taxon>Sordariomycetes</taxon>
        <taxon>Hypocreomycetidae</taxon>
        <taxon>Hypocreales</taxon>
        <taxon>Bionectriaceae</taxon>
        <taxon>Clonostachys</taxon>
    </lineage>
</organism>
<sequence length="844" mass="92038">MFRLQVLGCCICACYLAAAVSIGATGIVSPLDVIVREAGQYNAVPNGQEWNDTSGNVIRAFGGNYYQEDSVFYWIGQNVPSLSTQSSDDPAMINLYKSSDLLNWDKIGAIITVYTPNSDGDVTLTWCRLERPKLLKSKATGKYVVWAHYETGNSYSASEVIVFTADKIEGPYTVTKRSHHRPGAGSISASAMGDRVGGPRPDYSSKPLDSNNSSIAFAPVQPSYPPTILQYGSPTTAEPYNPAYLPASQYGTVSLTNVRFNVTMKAVAVKMTAWNATYYDKYVGSHSISPSTYITRYATDVRSNVSSRAIAIGNAGDGPPSSLDPPLISPTIEESSSEDVVFVNSGDSAFLTARGQETKIYYSTNGSDPVVHSSNEYIPGTRITVLGQPGSRLEVRALASYNGEHSEVASRVYEIASDPSSVPLFAPVFSFASGTYERNSYLFQSAAARVYSPTYMSNVYYTLDGIDPDPPGLGYNLGYGSRDMTVWKDPKSDQSYLVTATDNIHTRIWQLKDDLTEVDPELEYDVFVNESREAPTLVRHGGQTGKFVYLLTSTQTGWYPNQAQYVRTDDFEGGFSAPRDATSGYRNGRSHWSALSPVGDTTTYGSQPTWILNIGTDIQPTYVYIGDRHNPLDLIKSTHIMTPLYIDDDSVGQGGVEGAGNVTITFEPLPAVDVARGVIHPLESQLLSRGMPVLASPSKSLSDEQIQAGTYNFSAAVANDGVDFDVDPYDAVAQYYAPTTVPYFWQVDLGQVCDLSWAGLTFRKIPGSDSVSLYTISGRVDDDGTWTQLVDNTKDQLPGYKSHLLDGAYRYIRLDVNSVYDVVHNKSASSQAGLHEMSIYGNCI</sequence>
<protein>
    <recommendedName>
        <fullName evidence="5">F5/8 type C domain-containing protein</fullName>
    </recommendedName>
</protein>
<evidence type="ECO:0008006" key="5">
    <source>
        <dbReference type="Google" id="ProtNLM"/>
    </source>
</evidence>
<evidence type="ECO:0000313" key="4">
    <source>
        <dbReference type="Proteomes" id="UP000766486"/>
    </source>
</evidence>